<dbReference type="EMBL" id="BAFN01000001">
    <property type="protein sequence ID" value="GAN33633.1"/>
    <property type="molecule type" value="Genomic_DNA"/>
</dbReference>
<dbReference type="Gene3D" id="3.40.50.150">
    <property type="entry name" value="Vaccinia Virus protein VP39"/>
    <property type="match status" value="1"/>
</dbReference>
<dbReference type="EC" id="2.1.1.72" evidence="1"/>
<keyword evidence="3" id="KW-0808">Transferase</keyword>
<reference evidence="8" key="1">
    <citation type="journal article" date="2015" name="Genome Announc.">
        <title>Draft Genome Sequence of an Anaerobic Ammonium-Oxidizing Bacterium, "Candidatus Brocadia sinica".</title>
        <authorList>
            <person name="Oshiki M."/>
            <person name="Shinyako-Hata K."/>
            <person name="Satoh H."/>
            <person name="Okabe S."/>
        </authorList>
    </citation>
    <scope>NUCLEOTIDE SEQUENCE [LARGE SCALE GENOMIC DNA]</scope>
    <source>
        <strain evidence="8">JPN1</strain>
    </source>
</reference>
<protein>
    <recommendedName>
        <fullName evidence="1">site-specific DNA-methyltransferase (adenine-specific)</fullName>
        <ecNumber evidence="1">2.1.1.72</ecNumber>
    </recommendedName>
</protein>
<keyword evidence="4" id="KW-0949">S-adenosyl-L-methionine</keyword>
<keyword evidence="2 7" id="KW-0489">Methyltransferase</keyword>
<evidence type="ECO:0000259" key="6">
    <source>
        <dbReference type="Pfam" id="PF01555"/>
    </source>
</evidence>
<feature type="domain" description="DNA methylase N-4/N-6" evidence="6">
    <location>
        <begin position="62"/>
        <end position="415"/>
    </location>
</feature>
<dbReference type="Proteomes" id="UP000032309">
    <property type="component" value="Unassembled WGS sequence"/>
</dbReference>
<dbReference type="SUPFAM" id="SSF53335">
    <property type="entry name" value="S-adenosyl-L-methionine-dependent methyltransferases"/>
    <property type="match status" value="1"/>
</dbReference>
<comment type="caution">
    <text evidence="7">The sequence shown here is derived from an EMBL/GenBank/DDBJ whole genome shotgun (WGS) entry which is preliminary data.</text>
</comment>
<dbReference type="PIRSF" id="PIRSF015855">
    <property type="entry name" value="TypeIII_Mtase_mKpnI"/>
    <property type="match status" value="1"/>
</dbReference>
<evidence type="ECO:0000313" key="7">
    <source>
        <dbReference type="EMBL" id="GAN33633.1"/>
    </source>
</evidence>
<evidence type="ECO:0000256" key="1">
    <source>
        <dbReference type="ARBA" id="ARBA00011900"/>
    </source>
</evidence>
<evidence type="ECO:0000256" key="4">
    <source>
        <dbReference type="ARBA" id="ARBA00022691"/>
    </source>
</evidence>
<evidence type="ECO:0000256" key="2">
    <source>
        <dbReference type="ARBA" id="ARBA00022603"/>
    </source>
</evidence>
<proteinExistence type="predicted"/>
<keyword evidence="8" id="KW-1185">Reference proteome</keyword>
<accession>A0ABQ0JY48</accession>
<evidence type="ECO:0000313" key="8">
    <source>
        <dbReference type="Proteomes" id="UP000032309"/>
    </source>
</evidence>
<dbReference type="RefSeq" id="WP_052563722.1">
    <property type="nucleotide sequence ID" value="NZ_BAFN01000001.1"/>
</dbReference>
<dbReference type="PRINTS" id="PR00506">
    <property type="entry name" value="D21N6MTFRASE"/>
</dbReference>
<organism evidence="7 8">
    <name type="scientific">Candidatus Brocadia sinica JPN1</name>
    <dbReference type="NCBI Taxonomy" id="1197129"/>
    <lineage>
        <taxon>Bacteria</taxon>
        <taxon>Pseudomonadati</taxon>
        <taxon>Planctomycetota</taxon>
        <taxon>Candidatus Brocadiia</taxon>
        <taxon>Candidatus Brocadiales</taxon>
        <taxon>Candidatus Brocadiaceae</taxon>
        <taxon>Candidatus Brocadia</taxon>
    </lineage>
</organism>
<comment type="catalytic activity">
    <reaction evidence="5">
        <text>a 2'-deoxyadenosine in DNA + S-adenosyl-L-methionine = an N(6)-methyl-2'-deoxyadenosine in DNA + S-adenosyl-L-homocysteine + H(+)</text>
        <dbReference type="Rhea" id="RHEA:15197"/>
        <dbReference type="Rhea" id="RHEA-COMP:12418"/>
        <dbReference type="Rhea" id="RHEA-COMP:12419"/>
        <dbReference type="ChEBI" id="CHEBI:15378"/>
        <dbReference type="ChEBI" id="CHEBI:57856"/>
        <dbReference type="ChEBI" id="CHEBI:59789"/>
        <dbReference type="ChEBI" id="CHEBI:90615"/>
        <dbReference type="ChEBI" id="CHEBI:90616"/>
        <dbReference type="EC" id="2.1.1.72"/>
    </reaction>
</comment>
<gene>
    <name evidence="7" type="ORF">BROSI_A2159</name>
</gene>
<dbReference type="InterPro" id="IPR029063">
    <property type="entry name" value="SAM-dependent_MTases_sf"/>
</dbReference>
<dbReference type="Pfam" id="PF01555">
    <property type="entry name" value="N6_N4_Mtase"/>
    <property type="match status" value="1"/>
</dbReference>
<name>A0ABQ0JY48_9BACT</name>
<dbReference type="InterPro" id="IPR002941">
    <property type="entry name" value="DNA_methylase_N4/N6"/>
</dbReference>
<dbReference type="GO" id="GO:0032259">
    <property type="term" value="P:methylation"/>
    <property type="evidence" value="ECO:0007669"/>
    <property type="project" value="UniProtKB-KW"/>
</dbReference>
<evidence type="ECO:0000256" key="5">
    <source>
        <dbReference type="ARBA" id="ARBA00047942"/>
    </source>
</evidence>
<sequence length="575" mass="66214">MPTLQFKGKNIIWNHHLSVPYHTLEEVSKLNFQPEKSNGNLIIEGDNLLALKALLPMYAGKVKVVCIDPPYNTGNDVAEGKSWVYNDNVNSPLLKDWLGKEVARDDLTRHDKWLCMMMPRLKLLRDLLDDNGAIFITIDDNEYSNLKALMDEIFGEENFVANVVWQARKSVQNDTDISVNHNYVLIYAKNRRQEERRLKESNAEKWDAIPGFVLKPLLLDKSKFSNPDNDPRGLWKADPFDAPGIRDNLMYAIVNPITGEKFLPPKGRHWRTEEDNYVKWLKEKRIVFGKKGTSGPQLKVFWDDKKEFGEIEISWWGDCSAEAYIEDGIDYETACEWTTYGTTTAGSKLLQSLFDSEKVFNNPKPIELLRHIMKLAAGKDALILDSFSGSGTTGHAVMDLNKEDGGNRRFILVQMTEATENEPNKNICKDITRERIKRAIEKYSYDSGFQYLRVGQPLDAETLLEGKLPDYKTFARYVYYLCTGENLKDEKKISEKKFFAGDFGNQAIYLIYKQDYEALTRMALNLEVAERITAEQPNKKRIVYAPACFLDEEYMESNQIEFVNIPYNLFQRGNV</sequence>
<dbReference type="InterPro" id="IPR002295">
    <property type="entry name" value="N4/N6-MTase_EcoPI_Mod-like"/>
</dbReference>
<evidence type="ECO:0000256" key="3">
    <source>
        <dbReference type="ARBA" id="ARBA00022679"/>
    </source>
</evidence>
<dbReference type="GO" id="GO:0008168">
    <property type="term" value="F:methyltransferase activity"/>
    <property type="evidence" value="ECO:0007669"/>
    <property type="project" value="UniProtKB-KW"/>
</dbReference>